<evidence type="ECO:0000256" key="4">
    <source>
        <dbReference type="ARBA" id="ARBA00023136"/>
    </source>
</evidence>
<comment type="subcellular location">
    <subcellularLocation>
        <location evidence="1">Membrane</location>
        <topology evidence="1">Multi-pass membrane protein</topology>
    </subcellularLocation>
</comment>
<keyword evidence="5" id="KW-0802">TPR repeat</keyword>
<dbReference type="PANTHER" id="PTHR37422">
    <property type="entry name" value="TEICHURONIC ACID BIOSYNTHESIS PROTEIN TUAE"/>
    <property type="match status" value="1"/>
</dbReference>
<keyword evidence="4 6" id="KW-0472">Membrane</keyword>
<feature type="repeat" description="TPR" evidence="5">
    <location>
        <begin position="611"/>
        <end position="644"/>
    </location>
</feature>
<reference evidence="8 9" key="1">
    <citation type="journal article" date="2016" name="Nat. Commun.">
        <title>Thousands of microbial genomes shed light on interconnected biogeochemical processes in an aquifer system.</title>
        <authorList>
            <person name="Anantharaman K."/>
            <person name="Brown C.T."/>
            <person name="Hug L.A."/>
            <person name="Sharon I."/>
            <person name="Castelle C.J."/>
            <person name="Probst A.J."/>
            <person name="Thomas B.C."/>
            <person name="Singh A."/>
            <person name="Wilkins M.J."/>
            <person name="Karaoz U."/>
            <person name="Brodie E.L."/>
            <person name="Williams K.H."/>
            <person name="Hubbard S.S."/>
            <person name="Banfield J.F."/>
        </authorList>
    </citation>
    <scope>NUCLEOTIDE SEQUENCE [LARGE SCALE GENOMIC DNA]</scope>
</reference>
<proteinExistence type="predicted"/>
<evidence type="ECO:0000256" key="3">
    <source>
        <dbReference type="ARBA" id="ARBA00022989"/>
    </source>
</evidence>
<feature type="transmembrane region" description="Helical" evidence="6">
    <location>
        <begin position="217"/>
        <end position="233"/>
    </location>
</feature>
<sequence>MKIMAKFIRYGLYLSAFIPLIVFRDFLYPFQFGKTIVFRSLIEILGGAYLLMAIRDKSYLPKINLVFGAILIFASVWCLTTLTSAAPYISFWGTLERMGGLFTFLHYILYYVLLTTIFSKKDHWHTFFNFTILAGLLSLVYGFGQTTNSTFFLDTGSSRISGTLGNPALFAGYELFVAFLSFMLFLNSTSKAKKVFYLSSFCIATIAIFATAVRGSIMGYIFGIFVFFFLWAKQKNPRISKIIFFIFIALIIGFVIFTQLFQEPSFIKDSRYLRRVSNLSLSSATVQTRIWAWEAGLKGWRENPKTIALGWGPENFSMPFAKNFNPKFFVGMTSETFFDRAHNMFIEVLVTMGIVGLLAYIGLLSAPFIYLKKILRQEPVYVIGTSAALAAYVIHNLFIFDTLPNLMMLFSLLAFTSYLGVSRKSNQNSLVGNRMIVNIISAAIIVFVSILVYKTNILPAKANHYALEAVAFGRKGDFASSLNQFKKSLSYNMPGAYEYRHQLADYLIGSKGPSLKDEGVKEAYIFTINEINKNIALKRESDHIPYLYASRLSMNLGQNDEALEYLNKALEISPTFLRTYHEIIQVYWNKEDYDKSIEYAQRAIELNPDAGASYWYLGITYAKMGKIDEAVILIRKAAKLDNFFKSQARAILNNFGQEL</sequence>
<evidence type="ECO:0000256" key="2">
    <source>
        <dbReference type="ARBA" id="ARBA00022692"/>
    </source>
</evidence>
<dbReference type="Pfam" id="PF13432">
    <property type="entry name" value="TPR_16"/>
    <property type="match status" value="1"/>
</dbReference>
<evidence type="ECO:0000259" key="7">
    <source>
        <dbReference type="Pfam" id="PF04932"/>
    </source>
</evidence>
<gene>
    <name evidence="8" type="ORF">A3J46_06890</name>
</gene>
<feature type="transmembrane region" description="Helical" evidence="6">
    <location>
        <begin position="344"/>
        <end position="368"/>
    </location>
</feature>
<dbReference type="Gene3D" id="1.25.40.10">
    <property type="entry name" value="Tetratricopeptide repeat domain"/>
    <property type="match status" value="1"/>
</dbReference>
<feature type="transmembrane region" description="Helical" evidence="6">
    <location>
        <begin position="435"/>
        <end position="453"/>
    </location>
</feature>
<accession>A0A1F8FA54</accession>
<dbReference type="SMART" id="SM00028">
    <property type="entry name" value="TPR"/>
    <property type="match status" value="3"/>
</dbReference>
<dbReference type="InterPro" id="IPR051533">
    <property type="entry name" value="WaaL-like"/>
</dbReference>
<keyword evidence="3 6" id="KW-1133">Transmembrane helix</keyword>
<protein>
    <recommendedName>
        <fullName evidence="7">O-antigen ligase-related domain-containing protein</fullName>
    </recommendedName>
</protein>
<feature type="transmembrane region" description="Helical" evidence="6">
    <location>
        <begin position="406"/>
        <end position="423"/>
    </location>
</feature>
<dbReference type="InterPro" id="IPR011990">
    <property type="entry name" value="TPR-like_helical_dom_sf"/>
</dbReference>
<evidence type="ECO:0000313" key="9">
    <source>
        <dbReference type="Proteomes" id="UP000177167"/>
    </source>
</evidence>
<dbReference type="InterPro" id="IPR007016">
    <property type="entry name" value="O-antigen_ligase-rel_domated"/>
</dbReference>
<dbReference type="PROSITE" id="PS50005">
    <property type="entry name" value="TPR"/>
    <property type="match status" value="3"/>
</dbReference>
<feature type="transmembrane region" description="Helical" evidence="6">
    <location>
        <begin position="380"/>
        <end position="400"/>
    </location>
</feature>
<keyword evidence="2 6" id="KW-0812">Transmembrane</keyword>
<dbReference type="SUPFAM" id="SSF48452">
    <property type="entry name" value="TPR-like"/>
    <property type="match status" value="1"/>
</dbReference>
<name>A0A1F8FA54_9BACT</name>
<dbReference type="Pfam" id="PF13181">
    <property type="entry name" value="TPR_8"/>
    <property type="match status" value="1"/>
</dbReference>
<feature type="repeat" description="TPR" evidence="5">
    <location>
        <begin position="577"/>
        <end position="610"/>
    </location>
</feature>
<comment type="caution">
    <text evidence="8">The sequence shown here is derived from an EMBL/GenBank/DDBJ whole genome shotgun (WGS) entry which is preliminary data.</text>
</comment>
<feature type="transmembrane region" description="Helical" evidence="6">
    <location>
        <begin position="66"/>
        <end position="89"/>
    </location>
</feature>
<feature type="transmembrane region" description="Helical" evidence="6">
    <location>
        <begin position="242"/>
        <end position="261"/>
    </location>
</feature>
<dbReference type="Proteomes" id="UP000177167">
    <property type="component" value="Unassembled WGS sequence"/>
</dbReference>
<feature type="transmembrane region" description="Helical" evidence="6">
    <location>
        <begin position="36"/>
        <end position="54"/>
    </location>
</feature>
<evidence type="ECO:0000256" key="1">
    <source>
        <dbReference type="ARBA" id="ARBA00004141"/>
    </source>
</evidence>
<feature type="transmembrane region" description="Helical" evidence="6">
    <location>
        <begin position="126"/>
        <end position="144"/>
    </location>
</feature>
<dbReference type="GO" id="GO:0016020">
    <property type="term" value="C:membrane"/>
    <property type="evidence" value="ECO:0007669"/>
    <property type="project" value="UniProtKB-SubCell"/>
</dbReference>
<feature type="transmembrane region" description="Helical" evidence="6">
    <location>
        <begin position="101"/>
        <end position="119"/>
    </location>
</feature>
<evidence type="ECO:0000256" key="6">
    <source>
        <dbReference type="SAM" id="Phobius"/>
    </source>
</evidence>
<evidence type="ECO:0000313" key="8">
    <source>
        <dbReference type="EMBL" id="OGN10064.1"/>
    </source>
</evidence>
<feature type="transmembrane region" description="Helical" evidence="6">
    <location>
        <begin position="164"/>
        <end position="186"/>
    </location>
</feature>
<organism evidence="8 9">
    <name type="scientific">Candidatus Yanofskybacteria bacterium RIFCSPHIGHO2_02_FULL_41_11</name>
    <dbReference type="NCBI Taxonomy" id="1802675"/>
    <lineage>
        <taxon>Bacteria</taxon>
        <taxon>Candidatus Yanofskyibacteriota</taxon>
    </lineage>
</organism>
<dbReference type="Pfam" id="PF04932">
    <property type="entry name" value="Wzy_C"/>
    <property type="match status" value="1"/>
</dbReference>
<evidence type="ECO:0000256" key="5">
    <source>
        <dbReference type="PROSITE-ProRule" id="PRU00339"/>
    </source>
</evidence>
<feature type="transmembrane region" description="Helical" evidence="6">
    <location>
        <begin position="195"/>
        <end position="211"/>
    </location>
</feature>
<dbReference type="AlphaFoldDB" id="A0A1F8FA54"/>
<dbReference type="InterPro" id="IPR019734">
    <property type="entry name" value="TPR_rpt"/>
</dbReference>
<dbReference type="PANTHER" id="PTHR37422:SF13">
    <property type="entry name" value="LIPOPOLYSACCHARIDE BIOSYNTHESIS PROTEIN PA4999-RELATED"/>
    <property type="match status" value="1"/>
</dbReference>
<dbReference type="EMBL" id="MGJP01000017">
    <property type="protein sequence ID" value="OGN10064.1"/>
    <property type="molecule type" value="Genomic_DNA"/>
</dbReference>
<feature type="repeat" description="TPR" evidence="5">
    <location>
        <begin position="543"/>
        <end position="576"/>
    </location>
</feature>
<feature type="domain" description="O-antigen ligase-related" evidence="7">
    <location>
        <begin position="201"/>
        <end position="361"/>
    </location>
</feature>
<feature type="transmembrane region" description="Helical" evidence="6">
    <location>
        <begin position="12"/>
        <end position="30"/>
    </location>
</feature>